<name>A0A0G0GXJ1_9BACT</name>
<evidence type="ECO:0000313" key="2">
    <source>
        <dbReference type="EMBL" id="KKQ34757.1"/>
    </source>
</evidence>
<keyword evidence="1" id="KW-0812">Transmembrane</keyword>
<accession>A0A0G0GXJ1</accession>
<dbReference type="EMBL" id="LBTF01000038">
    <property type="protein sequence ID" value="KKQ34757.1"/>
    <property type="molecule type" value="Genomic_DNA"/>
</dbReference>
<sequence length="167" mass="17822">MKTNKGFANIVLIIIIVLVLGGAGYLVVKNQQGVQKNGSEDVVIDQKIPPVEDTLSCTPTDSPSITVLSPNGGEVFQIGGQMSVQWSSCNVGPGSVGIELIPAPATIPYPETYPLVWTYDDGVENVTLNVDLLGRQIPPGSYKLSIPQPPETPPAVEDMSDDFFLIQ</sequence>
<organism evidence="2 3">
    <name type="scientific">Candidatus Nomurabacteria bacterium GW2011_GWB1_37_5</name>
    <dbReference type="NCBI Taxonomy" id="1618742"/>
    <lineage>
        <taxon>Bacteria</taxon>
        <taxon>Candidatus Nomuraibacteriota</taxon>
    </lineage>
</organism>
<protein>
    <submittedName>
        <fullName evidence="2">Uncharacterized protein</fullName>
    </submittedName>
</protein>
<evidence type="ECO:0000256" key="1">
    <source>
        <dbReference type="SAM" id="Phobius"/>
    </source>
</evidence>
<evidence type="ECO:0000313" key="3">
    <source>
        <dbReference type="Proteomes" id="UP000033876"/>
    </source>
</evidence>
<comment type="caution">
    <text evidence="2">The sequence shown here is derived from an EMBL/GenBank/DDBJ whole genome shotgun (WGS) entry which is preliminary data.</text>
</comment>
<reference evidence="2 3" key="1">
    <citation type="journal article" date="2015" name="Nature">
        <title>rRNA introns, odd ribosomes, and small enigmatic genomes across a large radiation of phyla.</title>
        <authorList>
            <person name="Brown C.T."/>
            <person name="Hug L.A."/>
            <person name="Thomas B.C."/>
            <person name="Sharon I."/>
            <person name="Castelle C.J."/>
            <person name="Singh A."/>
            <person name="Wilkins M.J."/>
            <person name="Williams K.H."/>
            <person name="Banfield J.F."/>
        </authorList>
    </citation>
    <scope>NUCLEOTIDE SEQUENCE [LARGE SCALE GENOMIC DNA]</scope>
</reference>
<feature type="transmembrane region" description="Helical" evidence="1">
    <location>
        <begin position="6"/>
        <end position="28"/>
    </location>
</feature>
<dbReference type="AlphaFoldDB" id="A0A0G0GXJ1"/>
<dbReference type="Proteomes" id="UP000033876">
    <property type="component" value="Unassembled WGS sequence"/>
</dbReference>
<proteinExistence type="predicted"/>
<keyword evidence="1" id="KW-0472">Membrane</keyword>
<keyword evidence="1" id="KW-1133">Transmembrane helix</keyword>
<gene>
    <name evidence="2" type="ORF">US50_C0038G0017</name>
</gene>